<accession>A0A0T9B9Z4</accession>
<evidence type="ECO:0000313" key="2">
    <source>
        <dbReference type="EMBL" id="CFE47742.1"/>
    </source>
</evidence>
<feature type="region of interest" description="Disordered" evidence="1">
    <location>
        <begin position="32"/>
        <end position="69"/>
    </location>
</feature>
<evidence type="ECO:0000313" key="3">
    <source>
        <dbReference type="EMBL" id="CKT89348.1"/>
    </source>
</evidence>
<evidence type="ECO:0000313" key="9">
    <source>
        <dbReference type="Proteomes" id="UP000049023"/>
    </source>
</evidence>
<dbReference type="Proteomes" id="UP000038802">
    <property type="component" value="Unassembled WGS sequence"/>
</dbReference>
<evidence type="ECO:0000313" key="7">
    <source>
        <dbReference type="Proteomes" id="UP000045842"/>
    </source>
</evidence>
<sequence length="148" mass="15516">MAVNVNATPPIAVMATTADTPMSNCDTRIRRHAGPLGGSTAFRRIDQQGPPSLYESPSKRAGASLGKSVCDQANSRSVKASWSMTMTSPAGSSMTLVPAAAAVARPMDVRVRESRSPPRLASSNAPIAAAHPGCDAVSTGRRVWNERR</sequence>
<dbReference type="EMBL" id="CFOH01000092">
    <property type="protein sequence ID" value="CFE47742.1"/>
    <property type="molecule type" value="Genomic_DNA"/>
</dbReference>
<reference evidence="6 7" key="1">
    <citation type="submission" date="2015-03" db="EMBL/GenBank/DDBJ databases">
        <authorList>
            <consortium name="Pathogen Informatics"/>
        </authorList>
    </citation>
    <scope>NUCLEOTIDE SEQUENCE [LARGE SCALE GENOMIC DNA]</scope>
    <source>
        <strain evidence="3 9">Bir 187</strain>
        <strain evidence="5 7">G09801536</strain>
        <strain evidence="2 8">H09601792</strain>
        <strain evidence="6">K00500041</strain>
    </source>
</reference>
<organism evidence="4 6">
    <name type="scientific">Mycobacterium tuberculosis</name>
    <dbReference type="NCBI Taxonomy" id="1773"/>
    <lineage>
        <taxon>Bacteria</taxon>
        <taxon>Bacillati</taxon>
        <taxon>Actinomycetota</taxon>
        <taxon>Actinomycetes</taxon>
        <taxon>Mycobacteriales</taxon>
        <taxon>Mycobacteriaceae</taxon>
        <taxon>Mycobacterium</taxon>
        <taxon>Mycobacterium tuberculosis complex</taxon>
    </lineage>
</organism>
<dbReference type="EMBL" id="CSAD01000581">
    <property type="protein sequence ID" value="COW17754.1"/>
    <property type="molecule type" value="Genomic_DNA"/>
</dbReference>
<evidence type="ECO:0000256" key="1">
    <source>
        <dbReference type="SAM" id="MobiDB-lite"/>
    </source>
</evidence>
<evidence type="ECO:0000313" key="5">
    <source>
        <dbReference type="EMBL" id="COW17754.1"/>
    </source>
</evidence>
<dbReference type="Proteomes" id="UP000049023">
    <property type="component" value="Unassembled WGS sequence"/>
</dbReference>
<reference evidence="4" key="2">
    <citation type="submission" date="2015-03" db="EMBL/GenBank/DDBJ databases">
        <authorList>
            <person name="Murphy D."/>
        </authorList>
    </citation>
    <scope>NUCLEOTIDE SEQUENCE [LARGE SCALE GENOMIC DNA]</scope>
    <source>
        <strain evidence="4">K00500041</strain>
    </source>
</reference>
<proteinExistence type="predicted"/>
<name>A0A0T9B9Z4_MYCTX</name>
<protein>
    <submittedName>
        <fullName evidence="4">Uncharacterized protein</fullName>
    </submittedName>
</protein>
<evidence type="ECO:0000313" key="8">
    <source>
        <dbReference type="Proteomes" id="UP000046947"/>
    </source>
</evidence>
<evidence type="ECO:0000313" key="4">
    <source>
        <dbReference type="EMBL" id="COV41482.1"/>
    </source>
</evidence>
<evidence type="ECO:0000313" key="6">
    <source>
        <dbReference type="Proteomes" id="UP000038802"/>
    </source>
</evidence>
<dbReference type="Proteomes" id="UP000046947">
    <property type="component" value="Unassembled WGS sequence"/>
</dbReference>
<dbReference type="AlphaFoldDB" id="A0A0T9B9Z4"/>
<feature type="region of interest" description="Disordered" evidence="1">
    <location>
        <begin position="109"/>
        <end position="148"/>
    </location>
</feature>
<dbReference type="EMBL" id="CSAE01000110">
    <property type="protein sequence ID" value="COV41482.1"/>
    <property type="molecule type" value="Genomic_DNA"/>
</dbReference>
<dbReference type="EMBL" id="CNFU01001920">
    <property type="protein sequence ID" value="CKT89348.1"/>
    <property type="molecule type" value="Genomic_DNA"/>
</dbReference>
<gene>
    <name evidence="5" type="ORF">ERS007679_03301</name>
    <name evidence="2" type="ORF">ERS007688_00848</name>
    <name evidence="4" type="ORF">ERS007703_01341</name>
    <name evidence="3" type="ORF">ERS027661_04811</name>
</gene>
<dbReference type="Proteomes" id="UP000045842">
    <property type="component" value="Unassembled WGS sequence"/>
</dbReference>